<dbReference type="RefSeq" id="XP_033381910.1">
    <property type="nucleotide sequence ID" value="XM_033524522.1"/>
</dbReference>
<dbReference type="InterPro" id="IPR036188">
    <property type="entry name" value="FAD/NAD-bd_sf"/>
</dbReference>
<accession>A0A6A5XL30</accession>
<dbReference type="AlphaFoldDB" id="A0A6A5XL30"/>
<dbReference type="PANTHER" id="PTHR38663">
    <property type="match status" value="1"/>
</dbReference>
<proteinExistence type="predicted"/>
<evidence type="ECO:0000313" key="2">
    <source>
        <dbReference type="EMBL" id="KAF2013571.1"/>
    </source>
</evidence>
<feature type="non-terminal residue" evidence="2">
    <location>
        <position position="574"/>
    </location>
</feature>
<protein>
    <submittedName>
        <fullName evidence="2">FAD/NAD(P)-binding domain-containing protein</fullName>
    </submittedName>
</protein>
<feature type="region of interest" description="Disordered" evidence="1">
    <location>
        <begin position="161"/>
        <end position="185"/>
    </location>
</feature>
<dbReference type="OrthoDB" id="76038at2759"/>
<sequence length="574" mass="64266">MHVHDVLIVGAGPCGLAMAARLREQTPSATFTDDEHQRYHWIRKHGKKMNIKNWRTQENSLPTPPSTPDTSDCGCDQHEGAAARRTDNGIDMLVLDADGADWMAKWHRLFKTFGIVHLRSPMFFHVDPSDRDALLGYAYETEREDELYALPGCVGKGISKHRKKKKRNAMGRMSQGGPEIDERDRKDYYTPSTKLFAAHCEQVSQRYSIGKEVIRHEKVMDIEYQKLANLQDAQLDALQTEDDLVEERKVFKVTTDKGVRFANIVVLAVGPGNAPSIPSIPGLEHSSAHAGYTHAMHLKQIPPPNMVSKIKMKAQTNMLIIGGGLSSVQIADLALQRGVSRVYLMMRGPLKIKYFDMDLEWVGKFRNFNQAAFWSADTDEERLEMYLEARNGGSVTPRYRKVLDGHLNTGKIVLHNFTTLESVKWNEISERWACTTSSSDICLPPIDHIVFATGVQTDIRTMPFMQSILRDHPIEIMGGFPCLTDDLMWSDEVPLFASGRLGALRLGPGAPNLVGARIGAERISWNVQDLLDKMNGRRRTSGQSEDESDGGDEELAEYAAARSNRYNSLVNAGG</sequence>
<evidence type="ECO:0000313" key="3">
    <source>
        <dbReference type="Proteomes" id="UP000799778"/>
    </source>
</evidence>
<keyword evidence="3" id="KW-1185">Reference proteome</keyword>
<gene>
    <name evidence="2" type="ORF">BU24DRAFT_373061</name>
</gene>
<reference evidence="2" key="1">
    <citation type="journal article" date="2020" name="Stud. Mycol.">
        <title>101 Dothideomycetes genomes: a test case for predicting lifestyles and emergence of pathogens.</title>
        <authorList>
            <person name="Haridas S."/>
            <person name="Albert R."/>
            <person name="Binder M."/>
            <person name="Bloem J."/>
            <person name="Labutti K."/>
            <person name="Salamov A."/>
            <person name="Andreopoulos B."/>
            <person name="Baker S."/>
            <person name="Barry K."/>
            <person name="Bills G."/>
            <person name="Bluhm B."/>
            <person name="Cannon C."/>
            <person name="Castanera R."/>
            <person name="Culley D."/>
            <person name="Daum C."/>
            <person name="Ezra D."/>
            <person name="Gonzalez J."/>
            <person name="Henrissat B."/>
            <person name="Kuo A."/>
            <person name="Liang C."/>
            <person name="Lipzen A."/>
            <person name="Lutzoni F."/>
            <person name="Magnuson J."/>
            <person name="Mondo S."/>
            <person name="Nolan M."/>
            <person name="Ohm R."/>
            <person name="Pangilinan J."/>
            <person name="Park H.-J."/>
            <person name="Ramirez L."/>
            <person name="Alfaro M."/>
            <person name="Sun H."/>
            <person name="Tritt A."/>
            <person name="Yoshinaga Y."/>
            <person name="Zwiers L.-H."/>
            <person name="Turgeon B."/>
            <person name="Goodwin S."/>
            <person name="Spatafora J."/>
            <person name="Crous P."/>
            <person name="Grigoriev I."/>
        </authorList>
    </citation>
    <scope>NUCLEOTIDE SEQUENCE</scope>
    <source>
        <strain evidence="2">CBS 175.79</strain>
    </source>
</reference>
<dbReference type="PANTHER" id="PTHR38663:SF1">
    <property type="entry name" value="L-ORNITHINE N(5)-MONOOXYGENASE"/>
    <property type="match status" value="1"/>
</dbReference>
<feature type="region of interest" description="Disordered" evidence="1">
    <location>
        <begin position="54"/>
        <end position="74"/>
    </location>
</feature>
<dbReference type="Proteomes" id="UP000799778">
    <property type="component" value="Unassembled WGS sequence"/>
</dbReference>
<dbReference type="GeneID" id="54281919"/>
<feature type="compositionally biased region" description="Acidic residues" evidence="1">
    <location>
        <begin position="544"/>
        <end position="555"/>
    </location>
</feature>
<dbReference type="Gene3D" id="3.50.50.60">
    <property type="entry name" value="FAD/NAD(P)-binding domain"/>
    <property type="match status" value="2"/>
</dbReference>
<evidence type="ECO:0000256" key="1">
    <source>
        <dbReference type="SAM" id="MobiDB-lite"/>
    </source>
</evidence>
<dbReference type="SUPFAM" id="SSF51905">
    <property type="entry name" value="FAD/NAD(P)-binding domain"/>
    <property type="match status" value="1"/>
</dbReference>
<dbReference type="EMBL" id="ML978071">
    <property type="protein sequence ID" value="KAF2013571.1"/>
    <property type="molecule type" value="Genomic_DNA"/>
</dbReference>
<organism evidence="2 3">
    <name type="scientific">Aaosphaeria arxii CBS 175.79</name>
    <dbReference type="NCBI Taxonomy" id="1450172"/>
    <lineage>
        <taxon>Eukaryota</taxon>
        <taxon>Fungi</taxon>
        <taxon>Dikarya</taxon>
        <taxon>Ascomycota</taxon>
        <taxon>Pezizomycotina</taxon>
        <taxon>Dothideomycetes</taxon>
        <taxon>Pleosporomycetidae</taxon>
        <taxon>Pleosporales</taxon>
        <taxon>Pleosporales incertae sedis</taxon>
        <taxon>Aaosphaeria</taxon>
    </lineage>
</organism>
<feature type="region of interest" description="Disordered" evidence="1">
    <location>
        <begin position="534"/>
        <end position="555"/>
    </location>
</feature>
<name>A0A6A5XL30_9PLEO</name>